<protein>
    <recommendedName>
        <fullName evidence="3">Tubby C-terminal domain-containing protein</fullName>
    </recommendedName>
</protein>
<evidence type="ECO:0000256" key="2">
    <source>
        <dbReference type="SAM" id="MobiDB-lite"/>
    </source>
</evidence>
<evidence type="ECO:0000259" key="3">
    <source>
        <dbReference type="Pfam" id="PF01167"/>
    </source>
</evidence>
<keyword evidence="5" id="KW-1185">Reference proteome</keyword>
<dbReference type="SUPFAM" id="SSF54518">
    <property type="entry name" value="Tubby C-terminal domain-like"/>
    <property type="match status" value="1"/>
</dbReference>
<proteinExistence type="inferred from homology"/>
<dbReference type="PANTHER" id="PTHR16517">
    <property type="entry name" value="TUBBY-RELATED"/>
    <property type="match status" value="1"/>
</dbReference>
<dbReference type="PANTHER" id="PTHR16517:SF7">
    <property type="entry name" value="PROTEIN KING TUBBY"/>
    <property type="match status" value="1"/>
</dbReference>
<dbReference type="AlphaFoldDB" id="A0A9W7LC62"/>
<dbReference type="InterPro" id="IPR025659">
    <property type="entry name" value="Tubby-like_C"/>
</dbReference>
<dbReference type="Proteomes" id="UP001165065">
    <property type="component" value="Unassembled WGS sequence"/>
</dbReference>
<comment type="caution">
    <text evidence="4">The sequence shown here is derived from an EMBL/GenBank/DDBJ whole genome shotgun (WGS) entry which is preliminary data.</text>
</comment>
<evidence type="ECO:0000313" key="4">
    <source>
        <dbReference type="EMBL" id="GMI45204.1"/>
    </source>
</evidence>
<dbReference type="EMBL" id="BRYA01001537">
    <property type="protein sequence ID" value="GMI45204.1"/>
    <property type="molecule type" value="Genomic_DNA"/>
</dbReference>
<evidence type="ECO:0000313" key="5">
    <source>
        <dbReference type="Proteomes" id="UP001165065"/>
    </source>
</evidence>
<dbReference type="InterPro" id="IPR000007">
    <property type="entry name" value="Tubby_C"/>
</dbReference>
<feature type="domain" description="Tubby C-terminal" evidence="3">
    <location>
        <begin position="457"/>
        <end position="697"/>
    </location>
</feature>
<organism evidence="4 5">
    <name type="scientific">Triparma columacea</name>
    <dbReference type="NCBI Taxonomy" id="722753"/>
    <lineage>
        <taxon>Eukaryota</taxon>
        <taxon>Sar</taxon>
        <taxon>Stramenopiles</taxon>
        <taxon>Ochrophyta</taxon>
        <taxon>Bolidophyceae</taxon>
        <taxon>Parmales</taxon>
        <taxon>Triparmaceae</taxon>
        <taxon>Triparma</taxon>
    </lineage>
</organism>
<accession>A0A9W7LC62</accession>
<comment type="similarity">
    <text evidence="1">Belongs to the TUB family.</text>
</comment>
<name>A0A9W7LC62_9STRA</name>
<reference evidence="5" key="1">
    <citation type="journal article" date="2023" name="Commun. Biol.">
        <title>Genome analysis of Parmales, the sister group of diatoms, reveals the evolutionary specialization of diatoms from phago-mixotrophs to photoautotrophs.</title>
        <authorList>
            <person name="Ban H."/>
            <person name="Sato S."/>
            <person name="Yoshikawa S."/>
            <person name="Yamada K."/>
            <person name="Nakamura Y."/>
            <person name="Ichinomiya M."/>
            <person name="Sato N."/>
            <person name="Blanc-Mathieu R."/>
            <person name="Endo H."/>
            <person name="Kuwata A."/>
            <person name="Ogata H."/>
        </authorList>
    </citation>
    <scope>NUCLEOTIDE SEQUENCE [LARGE SCALE GENOMIC DNA]</scope>
</reference>
<dbReference type="Gene3D" id="3.20.90.10">
    <property type="entry name" value="Tubby Protein, Chain A"/>
    <property type="match status" value="1"/>
</dbReference>
<dbReference type="Pfam" id="PF01167">
    <property type="entry name" value="Tub"/>
    <property type="match status" value="1"/>
</dbReference>
<dbReference type="OrthoDB" id="8775810at2759"/>
<sequence>MMSETTPSRPAELHSTPPRNLRSLSRLEISEDVRNFHVKALFHFPQPDFCIHDSGESEGTGSEYSSLLSSLGSSVASPGHPPAASSATSKVTLMLSCRNSYVTESDETISEVQIAGSPVQRVSNFPLEGGEDGEVQNKSIFDFGGKTKKKVGHIVPDGDLKVAVPLTCFADVQRVVLKEEECLSSPFLRLLLEQQQQEKYTENEVEFPNSRFLHVEFPNHKLLKGFVIALDEMKDELRGAVGGGNVQLELDGRNVFEVLSCAALLGARSIQRICELCVVRTMTAHNFSAAVRYSVAASRPPMVRACYHWLKRAGVEQWKERRVGGRGEKRDESRKVRIDADALDAVGDIVGGGDGTDQINVNLKRVKFDVVKDEFVCQASGRCSMGIFRTILEEEKKRTAVHFLPGCDAYPVDRSKLEPPFFVDEEAEKAKEEAEEEKESNFRIKTTKKKDNGFAGTRKCYLERRRGMGIDGNETHYVVYAEDGLDMLVAATSTSTSGVYNFFEDEEHFLRHGDSYVGTMKSSMAGTQFHLYDDGISKNEGGSVIPELERKQKALLIYKTNVLGRVPNAMNIVIPKPGRIIEYGDSNDNSEARGDDKGAKADKSDMYAAYLSASKREDFVVLETRKPRWNPKMEAWTMDFKGRAKLASKKNFILIDPDYEDRALFLFGKCTKNRWSFDYAYPMNPLTCLFVALTAFSSKLAVT</sequence>
<dbReference type="PRINTS" id="PR01573">
    <property type="entry name" value="SUPERTUBBY"/>
</dbReference>
<evidence type="ECO:0000256" key="1">
    <source>
        <dbReference type="ARBA" id="ARBA00007129"/>
    </source>
</evidence>
<feature type="region of interest" description="Disordered" evidence="2">
    <location>
        <begin position="61"/>
        <end position="88"/>
    </location>
</feature>
<gene>
    <name evidence="4" type="ORF">TrCOL_g5709</name>
</gene>